<feature type="non-terminal residue" evidence="1">
    <location>
        <position position="186"/>
    </location>
</feature>
<evidence type="ECO:0000313" key="2">
    <source>
        <dbReference type="Proteomes" id="UP001268610"/>
    </source>
</evidence>
<reference evidence="1" key="1">
    <citation type="submission" date="2023-04" db="EMBL/GenBank/DDBJ databases">
        <title>Genomic characterization of faba bean (Vicia faba) microsymbionts in Mexican soils.</title>
        <authorList>
            <person name="Rivera Orduna F.N."/>
            <person name="Guevara-Luna J."/>
            <person name="Yan J."/>
            <person name="Arroyo-Herrera I."/>
            <person name="Li Y."/>
            <person name="Vasquez-Murrieta M.S."/>
            <person name="Wang E.T."/>
        </authorList>
    </citation>
    <scope>NUCLEOTIDE SEQUENCE</scope>
    <source>
        <strain evidence="1">CH26</strain>
    </source>
</reference>
<dbReference type="AlphaFoldDB" id="A0AAJ2LRP4"/>
<dbReference type="RefSeq" id="WP_310866151.1">
    <property type="nucleotide sequence ID" value="NZ_JAVLSF010000373.1"/>
</dbReference>
<proteinExistence type="predicted"/>
<sequence length="186" mass="22218">LLEYKRSLVLNVEERKKVEYYGQLKEFKTNLYTSAKSTAMQEEIAYWKNIKKFKNGNSIRDISEILPELQDPKTIKRIQEKALKQGDENFVFFFKGIKSKKELENWYSKNIQSKYNMFYKNKALVLDKFFIELLKCNILEYYMTLHFDENDIHSGAHYTSTITAIFGQMQQYELSYNYICSLLRGN</sequence>
<name>A0AAJ2LRP4_9HYPH</name>
<gene>
    <name evidence="1" type="ORF">RJJ65_36330</name>
</gene>
<protein>
    <submittedName>
        <fullName evidence="1">Uncharacterized protein</fullName>
    </submittedName>
</protein>
<dbReference type="EMBL" id="JAVLSF010000373">
    <property type="protein sequence ID" value="MDR9778004.1"/>
    <property type="molecule type" value="Genomic_DNA"/>
</dbReference>
<dbReference type="Proteomes" id="UP001268610">
    <property type="component" value="Unassembled WGS sequence"/>
</dbReference>
<accession>A0AAJ2LRP4</accession>
<comment type="caution">
    <text evidence="1">The sequence shown here is derived from an EMBL/GenBank/DDBJ whole genome shotgun (WGS) entry which is preliminary data.</text>
</comment>
<evidence type="ECO:0000313" key="1">
    <source>
        <dbReference type="EMBL" id="MDR9778004.1"/>
    </source>
</evidence>
<feature type="non-terminal residue" evidence="1">
    <location>
        <position position="1"/>
    </location>
</feature>
<organism evidence="1 2">
    <name type="scientific">Rhizobium hidalgonense</name>
    <dbReference type="NCBI Taxonomy" id="1538159"/>
    <lineage>
        <taxon>Bacteria</taxon>
        <taxon>Pseudomonadati</taxon>
        <taxon>Pseudomonadota</taxon>
        <taxon>Alphaproteobacteria</taxon>
        <taxon>Hyphomicrobiales</taxon>
        <taxon>Rhizobiaceae</taxon>
        <taxon>Rhizobium/Agrobacterium group</taxon>
        <taxon>Rhizobium</taxon>
    </lineage>
</organism>